<dbReference type="RefSeq" id="WP_230511151.1">
    <property type="nucleotide sequence ID" value="NZ_JAJITD010000010.1"/>
</dbReference>
<keyword evidence="1" id="KW-0812">Transmembrane</keyword>
<comment type="caution">
    <text evidence="2">The sequence shown here is derived from an EMBL/GenBank/DDBJ whole genome shotgun (WGS) entry which is preliminary data.</text>
</comment>
<proteinExistence type="predicted"/>
<evidence type="ECO:0000313" key="3">
    <source>
        <dbReference type="Proteomes" id="UP001431019"/>
    </source>
</evidence>
<reference evidence="2 3" key="1">
    <citation type="submission" date="2021-11" db="EMBL/GenBank/DDBJ databases">
        <authorList>
            <person name="Oh E.-T."/>
            <person name="Kim S.-B."/>
        </authorList>
    </citation>
    <scope>NUCLEOTIDE SEQUENCE [LARGE SCALE GENOMIC DNA]</scope>
    <source>
        <strain evidence="2 3">MMS20-SJTR3</strain>
    </source>
</reference>
<gene>
    <name evidence="2" type="ORF">LJ656_20185</name>
</gene>
<sequence length="60" mass="6933">MDAESIAGLVGLGIGLAVLVALSVFESRMYRREHDGEGMLHHWFTHQHVLHLPHWKRPRH</sequence>
<dbReference type="EMBL" id="JAJITD010000010">
    <property type="protein sequence ID" value="MCC8394918.1"/>
    <property type="molecule type" value="Genomic_DNA"/>
</dbReference>
<keyword evidence="1" id="KW-0472">Membrane</keyword>
<protein>
    <submittedName>
        <fullName evidence="2">Uncharacterized protein</fullName>
    </submittedName>
</protein>
<accession>A0ABS8JYY2</accession>
<evidence type="ECO:0000313" key="2">
    <source>
        <dbReference type="EMBL" id="MCC8394918.1"/>
    </source>
</evidence>
<evidence type="ECO:0000256" key="1">
    <source>
        <dbReference type="SAM" id="Phobius"/>
    </source>
</evidence>
<dbReference type="Proteomes" id="UP001431019">
    <property type="component" value="Unassembled WGS sequence"/>
</dbReference>
<keyword evidence="1" id="KW-1133">Transmembrane helix</keyword>
<feature type="transmembrane region" description="Helical" evidence="1">
    <location>
        <begin position="6"/>
        <end position="25"/>
    </location>
</feature>
<keyword evidence="3" id="KW-1185">Reference proteome</keyword>
<name>A0ABS8JYY2_9BURK</name>
<organism evidence="2 3">
    <name type="scientific">Paraburkholderia sejongensis</name>
    <dbReference type="NCBI Taxonomy" id="2886946"/>
    <lineage>
        <taxon>Bacteria</taxon>
        <taxon>Pseudomonadati</taxon>
        <taxon>Pseudomonadota</taxon>
        <taxon>Betaproteobacteria</taxon>
        <taxon>Burkholderiales</taxon>
        <taxon>Burkholderiaceae</taxon>
        <taxon>Paraburkholderia</taxon>
    </lineage>
</organism>